<sequence length="277" mass="31168">MAQAFRLLCFCVEPPSYRVIQVSAMQGLRLSSGSTCDHPGATPLDCERPRASSDVVSHTSFQENSWQAGQLQHKGKERYTYSRDLFGSPRVQQTLRSPGVRPSAGLGRSFPRSSADHLRLDLQGSSRTKHARVWVDDEFQTSTSRGSAVPSESYLRLETPQDAGRLPLSDSLLPAPAETPEVTTDVASEVVSNELESDDKENERPVVVQPFQSCNRHRALRQVHAPEPLVDDVDDLDEFEMDFDFESENLAEKLEERVRRNTDGFYDFEIYTDPMEC</sequence>
<accession>A0A7S1AP04</accession>
<dbReference type="AlphaFoldDB" id="A0A7S1AP04"/>
<feature type="region of interest" description="Disordered" evidence="1">
    <location>
        <begin position="161"/>
        <end position="184"/>
    </location>
</feature>
<gene>
    <name evidence="2" type="ORF">NSCI0253_LOCUS33733</name>
</gene>
<evidence type="ECO:0000256" key="1">
    <source>
        <dbReference type="SAM" id="MobiDB-lite"/>
    </source>
</evidence>
<reference evidence="2" key="1">
    <citation type="submission" date="2021-01" db="EMBL/GenBank/DDBJ databases">
        <authorList>
            <person name="Corre E."/>
            <person name="Pelletier E."/>
            <person name="Niang G."/>
            <person name="Scheremetjew M."/>
            <person name="Finn R."/>
            <person name="Kale V."/>
            <person name="Holt S."/>
            <person name="Cochrane G."/>
            <person name="Meng A."/>
            <person name="Brown T."/>
            <person name="Cohen L."/>
        </authorList>
    </citation>
    <scope>NUCLEOTIDE SEQUENCE</scope>
</reference>
<feature type="compositionally biased region" description="Low complexity" evidence="1">
    <location>
        <begin position="166"/>
        <end position="176"/>
    </location>
</feature>
<proteinExistence type="predicted"/>
<evidence type="ECO:0000313" key="2">
    <source>
        <dbReference type="EMBL" id="CAD8859379.1"/>
    </source>
</evidence>
<organism evidence="2">
    <name type="scientific">Noctiluca scintillans</name>
    <name type="common">Sea sparkle</name>
    <name type="synonym">Red tide dinoflagellate</name>
    <dbReference type="NCBI Taxonomy" id="2966"/>
    <lineage>
        <taxon>Eukaryota</taxon>
        <taxon>Sar</taxon>
        <taxon>Alveolata</taxon>
        <taxon>Dinophyceae</taxon>
        <taxon>Noctilucales</taxon>
        <taxon>Noctilucaceae</taxon>
        <taxon>Noctiluca</taxon>
    </lineage>
</organism>
<dbReference type="EMBL" id="HBFQ01047391">
    <property type="protein sequence ID" value="CAD8859379.1"/>
    <property type="molecule type" value="Transcribed_RNA"/>
</dbReference>
<name>A0A7S1AP04_NOCSC</name>
<protein>
    <submittedName>
        <fullName evidence="2">Uncharacterized protein</fullName>
    </submittedName>
</protein>